<evidence type="ECO:0000256" key="1">
    <source>
        <dbReference type="ARBA" id="ARBA00023172"/>
    </source>
</evidence>
<dbReference type="Proteomes" id="UP000324222">
    <property type="component" value="Unassembled WGS sequence"/>
</dbReference>
<dbReference type="Gene3D" id="1.10.443.10">
    <property type="entry name" value="Intergrase catalytic core"/>
    <property type="match status" value="1"/>
</dbReference>
<dbReference type="GO" id="GO:0006310">
    <property type="term" value="P:DNA recombination"/>
    <property type="evidence" value="ECO:0007669"/>
    <property type="project" value="UniProtKB-KW"/>
</dbReference>
<evidence type="ECO:0008006" key="4">
    <source>
        <dbReference type="Google" id="ProtNLM"/>
    </source>
</evidence>
<dbReference type="InterPro" id="IPR011010">
    <property type="entry name" value="DNA_brk_join_enz"/>
</dbReference>
<dbReference type="GO" id="GO:0015074">
    <property type="term" value="P:DNA integration"/>
    <property type="evidence" value="ECO:0007669"/>
    <property type="project" value="InterPro"/>
</dbReference>
<gene>
    <name evidence="2" type="ORF">E2C01_093052</name>
</gene>
<keyword evidence="3" id="KW-1185">Reference proteome</keyword>
<sequence length="226" mass="25269">MNVVLKALSLAPFEPLRASSFRDLTKKTLFLVSLASAKRVSELQALSYELTQQGKDIILSYLPEFVAKTETSSNPLLREFRIKNLAVAVCPDDEERLLCPVRALLIFKERMGNVARRPRNLFVSPADKSKPLSKNALAYLLREIILQAHRSLPKNLLMPLRVRAHDIRGIATSLNLWRNKSVEAVLNAASWRTPSVFAKYYLHDVERSDGDTFSLGPIVAAGGIVT</sequence>
<dbReference type="OrthoDB" id="6090063at2759"/>
<reference evidence="2 3" key="1">
    <citation type="submission" date="2019-05" db="EMBL/GenBank/DDBJ databases">
        <title>Another draft genome of Portunus trituberculatus and its Hox gene families provides insights of decapod evolution.</title>
        <authorList>
            <person name="Jeong J.-H."/>
            <person name="Song I."/>
            <person name="Kim S."/>
            <person name="Choi T."/>
            <person name="Kim D."/>
            <person name="Ryu S."/>
            <person name="Kim W."/>
        </authorList>
    </citation>
    <scope>NUCLEOTIDE SEQUENCE [LARGE SCALE GENOMIC DNA]</scope>
    <source>
        <tissue evidence="2">Muscle</tissue>
    </source>
</reference>
<proteinExistence type="predicted"/>
<organism evidence="2 3">
    <name type="scientific">Portunus trituberculatus</name>
    <name type="common">Swimming crab</name>
    <name type="synonym">Neptunus trituberculatus</name>
    <dbReference type="NCBI Taxonomy" id="210409"/>
    <lineage>
        <taxon>Eukaryota</taxon>
        <taxon>Metazoa</taxon>
        <taxon>Ecdysozoa</taxon>
        <taxon>Arthropoda</taxon>
        <taxon>Crustacea</taxon>
        <taxon>Multicrustacea</taxon>
        <taxon>Malacostraca</taxon>
        <taxon>Eumalacostraca</taxon>
        <taxon>Eucarida</taxon>
        <taxon>Decapoda</taxon>
        <taxon>Pleocyemata</taxon>
        <taxon>Brachyura</taxon>
        <taxon>Eubrachyura</taxon>
        <taxon>Portunoidea</taxon>
        <taxon>Portunidae</taxon>
        <taxon>Portuninae</taxon>
        <taxon>Portunus</taxon>
    </lineage>
</organism>
<dbReference type="AlphaFoldDB" id="A0A5B7JTH8"/>
<name>A0A5B7JTH8_PORTR</name>
<evidence type="ECO:0000313" key="3">
    <source>
        <dbReference type="Proteomes" id="UP000324222"/>
    </source>
</evidence>
<accession>A0A5B7JTH8</accession>
<dbReference type="PANTHER" id="PTHR35617:SF3">
    <property type="entry name" value="CORE-BINDING (CB) DOMAIN-CONTAINING PROTEIN"/>
    <property type="match status" value="1"/>
</dbReference>
<dbReference type="PANTHER" id="PTHR35617">
    <property type="entry name" value="PHAGE_INTEGRASE DOMAIN-CONTAINING PROTEIN"/>
    <property type="match status" value="1"/>
</dbReference>
<comment type="caution">
    <text evidence="2">The sequence shown here is derived from an EMBL/GenBank/DDBJ whole genome shotgun (WGS) entry which is preliminary data.</text>
</comment>
<dbReference type="EMBL" id="VSRR010111178">
    <property type="protein sequence ID" value="MPC97723.1"/>
    <property type="molecule type" value="Genomic_DNA"/>
</dbReference>
<keyword evidence="1" id="KW-0233">DNA recombination</keyword>
<dbReference type="GO" id="GO:0003677">
    <property type="term" value="F:DNA binding"/>
    <property type="evidence" value="ECO:0007669"/>
    <property type="project" value="InterPro"/>
</dbReference>
<dbReference type="InterPro" id="IPR013762">
    <property type="entry name" value="Integrase-like_cat_sf"/>
</dbReference>
<dbReference type="SUPFAM" id="SSF56349">
    <property type="entry name" value="DNA breaking-rejoining enzymes"/>
    <property type="match status" value="1"/>
</dbReference>
<protein>
    <recommendedName>
        <fullName evidence="4">Tyr recombinase domain-containing protein</fullName>
    </recommendedName>
</protein>
<evidence type="ECO:0000313" key="2">
    <source>
        <dbReference type="EMBL" id="MPC97723.1"/>
    </source>
</evidence>